<dbReference type="Proteomes" id="UP000238348">
    <property type="component" value="Chromosome"/>
</dbReference>
<keyword evidence="1" id="KW-0479">Metal-binding</keyword>
<dbReference type="PANTHER" id="PTHR30004:SF6">
    <property type="entry name" value="D-THREONATE 4-PHOSPHATE DEHYDROGENASE"/>
    <property type="match status" value="1"/>
</dbReference>
<name>A0A2L0F405_SORCE</name>
<protein>
    <submittedName>
        <fullName evidence="5">4-hydroxythreonine-4-phosphate dehydrogenase</fullName>
        <ecNumber evidence="5">1.1.1.262</ecNumber>
    </submittedName>
</protein>
<dbReference type="Gene3D" id="3.40.718.10">
    <property type="entry name" value="Isopropylmalate Dehydrogenase"/>
    <property type="match status" value="1"/>
</dbReference>
<keyword evidence="3" id="KW-0520">NAD</keyword>
<dbReference type="Pfam" id="PF04166">
    <property type="entry name" value="PdxA"/>
    <property type="match status" value="1"/>
</dbReference>
<dbReference type="GO" id="GO:0051287">
    <property type="term" value="F:NAD binding"/>
    <property type="evidence" value="ECO:0007669"/>
    <property type="project" value="InterPro"/>
</dbReference>
<evidence type="ECO:0000256" key="2">
    <source>
        <dbReference type="ARBA" id="ARBA00023002"/>
    </source>
</evidence>
<dbReference type="PANTHER" id="PTHR30004">
    <property type="entry name" value="4-HYDROXYTHREONINE-4-PHOSPHATE DEHYDROGENASE"/>
    <property type="match status" value="1"/>
</dbReference>
<dbReference type="NCBIfam" id="TIGR00557">
    <property type="entry name" value="pdxA"/>
    <property type="match status" value="1"/>
</dbReference>
<organism evidence="5 6">
    <name type="scientific">Sorangium cellulosum</name>
    <name type="common">Polyangium cellulosum</name>
    <dbReference type="NCBI Taxonomy" id="56"/>
    <lineage>
        <taxon>Bacteria</taxon>
        <taxon>Pseudomonadati</taxon>
        <taxon>Myxococcota</taxon>
        <taxon>Polyangia</taxon>
        <taxon>Polyangiales</taxon>
        <taxon>Polyangiaceae</taxon>
        <taxon>Sorangium</taxon>
    </lineage>
</organism>
<evidence type="ECO:0000313" key="5">
    <source>
        <dbReference type="EMBL" id="AUX46179.1"/>
    </source>
</evidence>
<sequence>MTASGRRGAPPPAAGAARGGGRSRSTPAPKIAPPIVAISVGCPSGVGPEVSVAGAASAQGVRCVLVGDEVVLRRAARLVRVAARRLVVVDGSAAIDRLAPGEVGIWAASARLSRPSAFGRPEAEDGAAQLAWIDAATDLVRDGVAAALVTGPASKHAIATSGAPGSADFLGHTEHLGRRLRAREVTMAFASGKLVTALVTTHVPLREVPEAVNPREVARASVWLARLLADLGREKPRVAVAALNPHAGEGGLLGDEEARRITPGIRLAARRLARSGPAAELTGPVGAETAFRLAARGALDGVVAMYHDQATIPSKLLGFGEAVNVTLGLPIVRTSVDHGTAYDLAGTGRADPRGMREAIALAAQLAAAR</sequence>
<gene>
    <name evidence="5" type="primary">pdxA</name>
    <name evidence="5" type="ORF">SOCE26_076840</name>
</gene>
<evidence type="ECO:0000256" key="4">
    <source>
        <dbReference type="SAM" id="MobiDB-lite"/>
    </source>
</evidence>
<dbReference type="EC" id="1.1.1.262" evidence="5"/>
<evidence type="ECO:0000313" key="6">
    <source>
        <dbReference type="Proteomes" id="UP000238348"/>
    </source>
</evidence>
<dbReference type="RefSeq" id="WP_234022818.1">
    <property type="nucleotide sequence ID" value="NZ_CP012673.1"/>
</dbReference>
<dbReference type="InterPro" id="IPR005255">
    <property type="entry name" value="PdxA_fam"/>
</dbReference>
<dbReference type="GO" id="GO:0046872">
    <property type="term" value="F:metal ion binding"/>
    <property type="evidence" value="ECO:0007669"/>
    <property type="project" value="UniProtKB-KW"/>
</dbReference>
<dbReference type="EMBL" id="CP012673">
    <property type="protein sequence ID" value="AUX46179.1"/>
    <property type="molecule type" value="Genomic_DNA"/>
</dbReference>
<dbReference type="GO" id="GO:0050570">
    <property type="term" value="F:4-hydroxythreonine-4-phosphate dehydrogenase activity"/>
    <property type="evidence" value="ECO:0007669"/>
    <property type="project" value="UniProtKB-EC"/>
</dbReference>
<dbReference type="AlphaFoldDB" id="A0A2L0F405"/>
<proteinExistence type="predicted"/>
<evidence type="ECO:0000256" key="3">
    <source>
        <dbReference type="ARBA" id="ARBA00023027"/>
    </source>
</evidence>
<reference evidence="5 6" key="1">
    <citation type="submission" date="2015-09" db="EMBL/GenBank/DDBJ databases">
        <title>Sorangium comparison.</title>
        <authorList>
            <person name="Zaburannyi N."/>
            <person name="Bunk B."/>
            <person name="Overmann J."/>
            <person name="Mueller R."/>
        </authorList>
    </citation>
    <scope>NUCLEOTIDE SEQUENCE [LARGE SCALE GENOMIC DNA]</scope>
    <source>
        <strain evidence="5 6">So ce26</strain>
    </source>
</reference>
<evidence type="ECO:0000256" key="1">
    <source>
        <dbReference type="ARBA" id="ARBA00022723"/>
    </source>
</evidence>
<accession>A0A2L0F405</accession>
<keyword evidence="2 5" id="KW-0560">Oxidoreductase</keyword>
<feature type="region of interest" description="Disordered" evidence="4">
    <location>
        <begin position="1"/>
        <end position="30"/>
    </location>
</feature>
<dbReference type="SUPFAM" id="SSF53659">
    <property type="entry name" value="Isocitrate/Isopropylmalate dehydrogenase-like"/>
    <property type="match status" value="1"/>
</dbReference>